<keyword evidence="2" id="KW-1185">Reference proteome</keyword>
<dbReference type="InterPro" id="IPR021470">
    <property type="entry name" value="DUF3123"/>
</dbReference>
<dbReference type="Proteomes" id="UP000479710">
    <property type="component" value="Unassembled WGS sequence"/>
</dbReference>
<reference evidence="1 2" key="1">
    <citation type="submission" date="2019-11" db="EMBL/GenBank/DDBJ databases">
        <title>Whole genome sequence of Oryza granulata.</title>
        <authorList>
            <person name="Li W."/>
        </authorList>
    </citation>
    <scope>NUCLEOTIDE SEQUENCE [LARGE SCALE GENOMIC DNA]</scope>
    <source>
        <strain evidence="2">cv. Menghai</strain>
        <tissue evidence="1">Leaf</tissue>
    </source>
</reference>
<evidence type="ECO:0000313" key="2">
    <source>
        <dbReference type="Proteomes" id="UP000479710"/>
    </source>
</evidence>
<evidence type="ECO:0000313" key="1">
    <source>
        <dbReference type="EMBL" id="KAF0908798.1"/>
    </source>
</evidence>
<proteinExistence type="predicted"/>
<sequence length="132" mass="14230">MTSAPVPTLPPTSPALSVSFKKGDEVRVRMPVGRLLPSTLRLVIWLGAVVVSAANDDGHLEVIYSGNFPHDDPFRTVRVATKDVKFPAVDNAAPRPTGNMVARRPTTGGKSLPLLKRLEKEMRACSDALLAM</sequence>
<protein>
    <submittedName>
        <fullName evidence="1">Uncharacterized protein</fullName>
    </submittedName>
</protein>
<dbReference type="OrthoDB" id="694693at2759"/>
<dbReference type="AlphaFoldDB" id="A0A6G1D7V8"/>
<comment type="caution">
    <text evidence="1">The sequence shown here is derived from an EMBL/GenBank/DDBJ whole genome shotgun (WGS) entry which is preliminary data.</text>
</comment>
<dbReference type="EMBL" id="SPHZ02000007">
    <property type="protein sequence ID" value="KAF0908798.1"/>
    <property type="molecule type" value="Genomic_DNA"/>
</dbReference>
<name>A0A6G1D7V8_9ORYZ</name>
<dbReference type="Pfam" id="PF11321">
    <property type="entry name" value="DUF3123"/>
    <property type="match status" value="1"/>
</dbReference>
<gene>
    <name evidence="1" type="ORF">E2562_028600</name>
</gene>
<organism evidence="1 2">
    <name type="scientific">Oryza meyeriana var. granulata</name>
    <dbReference type="NCBI Taxonomy" id="110450"/>
    <lineage>
        <taxon>Eukaryota</taxon>
        <taxon>Viridiplantae</taxon>
        <taxon>Streptophyta</taxon>
        <taxon>Embryophyta</taxon>
        <taxon>Tracheophyta</taxon>
        <taxon>Spermatophyta</taxon>
        <taxon>Magnoliopsida</taxon>
        <taxon>Liliopsida</taxon>
        <taxon>Poales</taxon>
        <taxon>Poaceae</taxon>
        <taxon>BOP clade</taxon>
        <taxon>Oryzoideae</taxon>
        <taxon>Oryzeae</taxon>
        <taxon>Oryzinae</taxon>
        <taxon>Oryza</taxon>
        <taxon>Oryza meyeriana</taxon>
    </lineage>
</organism>
<accession>A0A6G1D7V8</accession>